<dbReference type="Proteomes" id="UP000187209">
    <property type="component" value="Unassembled WGS sequence"/>
</dbReference>
<name>A0A1R2CE00_9CILI</name>
<protein>
    <submittedName>
        <fullName evidence="1">Uncharacterized protein</fullName>
    </submittedName>
</protein>
<comment type="caution">
    <text evidence="1">The sequence shown here is derived from an EMBL/GenBank/DDBJ whole genome shotgun (WGS) entry which is preliminary data.</text>
</comment>
<evidence type="ECO:0000313" key="2">
    <source>
        <dbReference type="Proteomes" id="UP000187209"/>
    </source>
</evidence>
<dbReference type="AlphaFoldDB" id="A0A1R2CE00"/>
<accession>A0A1R2CE00</accession>
<keyword evidence="2" id="KW-1185">Reference proteome</keyword>
<gene>
    <name evidence="1" type="ORF">SteCoe_11081</name>
</gene>
<sequence>MSLVSSNSLNSESVDSVLVKTESRDSENIFMEAWQRHNPEGFSSSLILNIDNDIDKKLKPCSKLVNIIQVIPGTEKTKKVMLPIFYRKSVSSNPSKNLLYLEQNITMNESNDSLKEGVENRQEVKNEVFKENWMSMKDFDRKGKMDDDNFIRKGSFDSGSGIKLKGFGGTKEFFRERKCDGMIFEGNLVAYCHKCKKETVTVMQQERFRGFKGLKELLLCCCSSLNTNGKNFACPVCLEILLKIN</sequence>
<dbReference type="EMBL" id="MPUH01000182">
    <property type="protein sequence ID" value="OMJ87238.1"/>
    <property type="molecule type" value="Genomic_DNA"/>
</dbReference>
<reference evidence="1 2" key="1">
    <citation type="submission" date="2016-11" db="EMBL/GenBank/DDBJ databases">
        <title>The macronuclear genome of Stentor coeruleus: a giant cell with tiny introns.</title>
        <authorList>
            <person name="Slabodnick M."/>
            <person name="Ruby J.G."/>
            <person name="Reiff S.B."/>
            <person name="Swart E.C."/>
            <person name="Gosai S."/>
            <person name="Prabakaran S."/>
            <person name="Witkowska E."/>
            <person name="Larue G.E."/>
            <person name="Fisher S."/>
            <person name="Freeman R.M."/>
            <person name="Gunawardena J."/>
            <person name="Chu W."/>
            <person name="Stover N.A."/>
            <person name="Gregory B.D."/>
            <person name="Nowacki M."/>
            <person name="Derisi J."/>
            <person name="Roy S.W."/>
            <person name="Marshall W.F."/>
            <person name="Sood P."/>
        </authorList>
    </citation>
    <scope>NUCLEOTIDE SEQUENCE [LARGE SCALE GENOMIC DNA]</scope>
    <source>
        <strain evidence="1">WM001</strain>
    </source>
</reference>
<evidence type="ECO:0000313" key="1">
    <source>
        <dbReference type="EMBL" id="OMJ87238.1"/>
    </source>
</evidence>
<proteinExistence type="predicted"/>
<organism evidence="1 2">
    <name type="scientific">Stentor coeruleus</name>
    <dbReference type="NCBI Taxonomy" id="5963"/>
    <lineage>
        <taxon>Eukaryota</taxon>
        <taxon>Sar</taxon>
        <taxon>Alveolata</taxon>
        <taxon>Ciliophora</taxon>
        <taxon>Postciliodesmatophora</taxon>
        <taxon>Heterotrichea</taxon>
        <taxon>Heterotrichida</taxon>
        <taxon>Stentoridae</taxon>
        <taxon>Stentor</taxon>
    </lineage>
</organism>